<dbReference type="PANTHER" id="PTHR14379">
    <property type="entry name" value="LIMKAIN B LKAP"/>
    <property type="match status" value="1"/>
</dbReference>
<reference evidence="2" key="1">
    <citation type="submission" date="2019-07" db="EMBL/GenBank/DDBJ databases">
        <authorList>
            <person name="Dittberner H."/>
        </authorList>
    </citation>
    <scope>NUCLEOTIDE SEQUENCE [LARGE SCALE GENOMIC DNA]</scope>
</reference>
<keyword evidence="3" id="KW-1185">Reference proteome</keyword>
<dbReference type="InterPro" id="IPR024768">
    <property type="entry name" value="Marf1"/>
</dbReference>
<feature type="compositionally biased region" description="Polar residues" evidence="1">
    <location>
        <begin position="409"/>
        <end position="421"/>
    </location>
</feature>
<protein>
    <recommendedName>
        <fullName evidence="4">NYN domain-containing protein</fullName>
    </recommendedName>
</protein>
<organism evidence="2 3">
    <name type="scientific">Arabis nemorensis</name>
    <dbReference type="NCBI Taxonomy" id="586526"/>
    <lineage>
        <taxon>Eukaryota</taxon>
        <taxon>Viridiplantae</taxon>
        <taxon>Streptophyta</taxon>
        <taxon>Embryophyta</taxon>
        <taxon>Tracheophyta</taxon>
        <taxon>Spermatophyta</taxon>
        <taxon>Magnoliopsida</taxon>
        <taxon>eudicotyledons</taxon>
        <taxon>Gunneridae</taxon>
        <taxon>Pentapetalae</taxon>
        <taxon>rosids</taxon>
        <taxon>malvids</taxon>
        <taxon>Brassicales</taxon>
        <taxon>Brassicaceae</taxon>
        <taxon>Arabideae</taxon>
        <taxon>Arabis</taxon>
    </lineage>
</organism>
<dbReference type="Proteomes" id="UP000489600">
    <property type="component" value="Unassembled WGS sequence"/>
</dbReference>
<dbReference type="CDD" id="cd10910">
    <property type="entry name" value="PIN_limkain_b1_N_like"/>
    <property type="match status" value="1"/>
</dbReference>
<dbReference type="AlphaFoldDB" id="A0A565CVB7"/>
<comment type="caution">
    <text evidence="2">The sequence shown here is derived from an EMBL/GenBank/DDBJ whole genome shotgun (WGS) entry which is preliminary data.</text>
</comment>
<evidence type="ECO:0008006" key="4">
    <source>
        <dbReference type="Google" id="ProtNLM"/>
    </source>
</evidence>
<evidence type="ECO:0000256" key="1">
    <source>
        <dbReference type="SAM" id="MobiDB-lite"/>
    </source>
</evidence>
<sequence length="463" mass="51984">MTSVPQKFWLARTFVSWDLEDCPVPCNLTAWSVYCNIVKAIGDMGYIGYLYLSAYSLKDGQEFEQELEQGLGIKLDSTRIKIFRPESSSAKRDKIVEDILEWKARHLNEATNILVISRDVIFHYNQYVRALQLAKASDNNILLALTIEPSISWSSLSSLLGVSRSVWDWSKLSISGEKPLILETGSSEVFYTPYPNPELCLNCEKPIHKGAQTSIPQCLAKTSVFWNLEDCPVPCNLTPALIYDNIKLALSNMGYTGEISVSAYSLKKSSYSPKKELDKEHKFKYAGIKLLQAERPRMDMINDVFRWGAKHYREPTNLMVISKDIPEEDVLYGRILQRARDEWKNNILLAFPQVPTGSGCVASSVWLWSSLATGGSPHNGQQSLSTPQKPRRGRKGSSSQKRGSAEGLRSSTQTPHRSLSLSLDGKIDYGKFVAMMRKGNGNGGDWSENNEEHSPLPHESINH</sequence>
<dbReference type="PANTHER" id="PTHR14379:SF3">
    <property type="entry name" value="MEIOSIS REGULATOR AND MRNA STABILITY FACTOR 1"/>
    <property type="match status" value="1"/>
</dbReference>
<feature type="compositionally biased region" description="Polar residues" evidence="1">
    <location>
        <begin position="375"/>
        <end position="387"/>
    </location>
</feature>
<dbReference type="GO" id="GO:0010468">
    <property type="term" value="P:regulation of gene expression"/>
    <property type="evidence" value="ECO:0007669"/>
    <property type="project" value="InterPro"/>
</dbReference>
<evidence type="ECO:0000313" key="3">
    <source>
        <dbReference type="Proteomes" id="UP000489600"/>
    </source>
</evidence>
<gene>
    <name evidence="2" type="ORF">ANE_LOCUS27810</name>
</gene>
<dbReference type="OrthoDB" id="1071322at2759"/>
<feature type="region of interest" description="Disordered" evidence="1">
    <location>
        <begin position="375"/>
        <end position="421"/>
    </location>
</feature>
<proteinExistence type="predicted"/>
<accession>A0A565CVB7</accession>
<feature type="region of interest" description="Disordered" evidence="1">
    <location>
        <begin position="440"/>
        <end position="463"/>
    </location>
</feature>
<name>A0A565CVB7_9BRAS</name>
<dbReference type="EMBL" id="CABITT030000008">
    <property type="protein sequence ID" value="VVB17366.1"/>
    <property type="molecule type" value="Genomic_DNA"/>
</dbReference>
<evidence type="ECO:0000313" key="2">
    <source>
        <dbReference type="EMBL" id="VVB17366.1"/>
    </source>
</evidence>
<feature type="compositionally biased region" description="Basic and acidic residues" evidence="1">
    <location>
        <begin position="450"/>
        <end position="463"/>
    </location>
</feature>
<dbReference type="GO" id="GO:0005777">
    <property type="term" value="C:peroxisome"/>
    <property type="evidence" value="ECO:0007669"/>
    <property type="project" value="InterPro"/>
</dbReference>